<proteinExistence type="predicted"/>
<dbReference type="EMBL" id="CAUYUJ010015864">
    <property type="protein sequence ID" value="CAK0859064.1"/>
    <property type="molecule type" value="Genomic_DNA"/>
</dbReference>
<organism evidence="1 2">
    <name type="scientific">Prorocentrum cordatum</name>
    <dbReference type="NCBI Taxonomy" id="2364126"/>
    <lineage>
        <taxon>Eukaryota</taxon>
        <taxon>Sar</taxon>
        <taxon>Alveolata</taxon>
        <taxon>Dinophyceae</taxon>
        <taxon>Prorocentrales</taxon>
        <taxon>Prorocentraceae</taxon>
        <taxon>Prorocentrum</taxon>
    </lineage>
</organism>
<gene>
    <name evidence="1" type="ORF">PCOR1329_LOCUS48552</name>
</gene>
<evidence type="ECO:0000313" key="1">
    <source>
        <dbReference type="EMBL" id="CAK0859064.1"/>
    </source>
</evidence>
<name>A0ABN9UHD7_9DINO</name>
<dbReference type="Proteomes" id="UP001189429">
    <property type="component" value="Unassembled WGS sequence"/>
</dbReference>
<comment type="caution">
    <text evidence="1">The sequence shown here is derived from an EMBL/GenBank/DDBJ whole genome shotgun (WGS) entry which is preliminary data.</text>
</comment>
<reference evidence="1" key="1">
    <citation type="submission" date="2023-10" db="EMBL/GenBank/DDBJ databases">
        <authorList>
            <person name="Chen Y."/>
            <person name="Shah S."/>
            <person name="Dougan E. K."/>
            <person name="Thang M."/>
            <person name="Chan C."/>
        </authorList>
    </citation>
    <scope>NUCLEOTIDE SEQUENCE [LARGE SCALE GENOMIC DNA]</scope>
</reference>
<evidence type="ECO:0000313" key="2">
    <source>
        <dbReference type="Proteomes" id="UP001189429"/>
    </source>
</evidence>
<protein>
    <submittedName>
        <fullName evidence="1">Uncharacterized protein</fullName>
    </submittedName>
</protein>
<keyword evidence="2" id="KW-1185">Reference proteome</keyword>
<accession>A0ABN9UHD7</accession>
<sequence length="109" mass="12437">MLMKFFLHPSMTLHTDEEKNLAAHATMDAWAHFAQADIVVMSRSSYSHVPAMLNTNCVIYQEYWNAPMEGWIWAEDSEQGSRNLFDTGAFNTCLRRIARPSWGLLGAAR</sequence>